<dbReference type="OrthoDB" id="5326346at2759"/>
<dbReference type="RefSeq" id="XP_003835577.1">
    <property type="nucleotide sequence ID" value="XM_003835529.1"/>
</dbReference>
<dbReference type="EMBL" id="FP929083">
    <property type="protein sequence ID" value="CBX92212.1"/>
    <property type="molecule type" value="Genomic_DNA"/>
</dbReference>
<evidence type="ECO:0000313" key="2">
    <source>
        <dbReference type="EMBL" id="CBX92212.1"/>
    </source>
</evidence>
<evidence type="ECO:0008006" key="4">
    <source>
        <dbReference type="Google" id="ProtNLM"/>
    </source>
</evidence>
<dbReference type="VEuPathDB" id="FungiDB:LEMA_P049180.1"/>
<keyword evidence="3" id="KW-1185">Reference proteome</keyword>
<feature type="compositionally biased region" description="Acidic residues" evidence="1">
    <location>
        <begin position="64"/>
        <end position="79"/>
    </location>
</feature>
<organism evidence="3">
    <name type="scientific">Leptosphaeria maculans (strain JN3 / isolate v23.1.3 / race Av1-4-5-6-7-8)</name>
    <name type="common">Blackleg fungus</name>
    <name type="synonym">Phoma lingam</name>
    <dbReference type="NCBI Taxonomy" id="985895"/>
    <lineage>
        <taxon>Eukaryota</taxon>
        <taxon>Fungi</taxon>
        <taxon>Dikarya</taxon>
        <taxon>Ascomycota</taxon>
        <taxon>Pezizomycotina</taxon>
        <taxon>Dothideomycetes</taxon>
        <taxon>Pleosporomycetidae</taxon>
        <taxon>Pleosporales</taxon>
        <taxon>Pleosporineae</taxon>
        <taxon>Leptosphaeriaceae</taxon>
        <taxon>Plenodomus</taxon>
        <taxon>Plenodomus lingam/Leptosphaeria maculans species complex</taxon>
    </lineage>
</organism>
<reference evidence="3" key="1">
    <citation type="journal article" date="2011" name="Nat. Commun.">
        <title>Effector diversification within compartments of the Leptosphaeria maculans genome affected by Repeat-Induced Point mutations.</title>
        <authorList>
            <person name="Rouxel T."/>
            <person name="Grandaubert J."/>
            <person name="Hane J.K."/>
            <person name="Hoede C."/>
            <person name="van de Wouw A.P."/>
            <person name="Couloux A."/>
            <person name="Dominguez V."/>
            <person name="Anthouard V."/>
            <person name="Bally P."/>
            <person name="Bourras S."/>
            <person name="Cozijnsen A.J."/>
            <person name="Ciuffetti L.M."/>
            <person name="Degrave A."/>
            <person name="Dilmaghani A."/>
            <person name="Duret L."/>
            <person name="Fudal I."/>
            <person name="Goodwin S.B."/>
            <person name="Gout L."/>
            <person name="Glaser N."/>
            <person name="Linglin J."/>
            <person name="Kema G.H.J."/>
            <person name="Lapalu N."/>
            <person name="Lawrence C.B."/>
            <person name="May K."/>
            <person name="Meyer M."/>
            <person name="Ollivier B."/>
            <person name="Poulain J."/>
            <person name="Schoch C.L."/>
            <person name="Simon A."/>
            <person name="Spatafora J.W."/>
            <person name="Stachowiak A."/>
            <person name="Turgeon B.G."/>
            <person name="Tyler B.M."/>
            <person name="Vincent D."/>
            <person name="Weissenbach J."/>
            <person name="Amselem J."/>
            <person name="Quesneville H."/>
            <person name="Oliver R.P."/>
            <person name="Wincker P."/>
            <person name="Balesdent M.-H."/>
            <person name="Howlett B.J."/>
        </authorList>
    </citation>
    <scope>NUCLEOTIDE SEQUENCE [LARGE SCALE GENOMIC DNA]</scope>
    <source>
        <strain evidence="3">JN3 / isolate v23.1.3 / race Av1-4-5-6-7-8</strain>
    </source>
</reference>
<dbReference type="GeneID" id="13284096"/>
<feature type="compositionally biased region" description="Basic and acidic residues" evidence="1">
    <location>
        <begin position="52"/>
        <end position="61"/>
    </location>
</feature>
<feature type="region of interest" description="Disordered" evidence="1">
    <location>
        <begin position="52"/>
        <end position="120"/>
    </location>
</feature>
<sequence>MRFFPAWLFGSSAGEDQIQMAPEPIIIDPLGDVLLTLTNPGARFAVWHRDTDHTDRRKSSNIEEGVEFGPSDEDSDTVVEEERPVHQEMLTNKRRRSQEVARRPISKRQKRQSAGESVVLNPAESDFEGLAGDGVGPAIVYRVSSRHLMSASARFRKELTSLDESKKNEDEDYNLETSDWDPEAFAILLNTLHLRHRQVPKKLSLEMLAKVAVLVDYYNCGEAFDLLASIWVPHVRTHYPVPVEYCRDLMLWMLVSWVFKLPEEFKETTEKTILQSKEACVRDMGLGIPSVVLERIESTRSLTIQAIVSTGVYWLETFNTGWRCEYDITRSFECGSMLLGALCKELKRIGFQSPKPTAPFSGKSVESVCKDVRSIRSPTWQYQGKGEHATDEPVHYCGFGDTIILESENILANAEGLRLADFEDRGEESE</sequence>
<dbReference type="InParanoid" id="E5R4T9"/>
<protein>
    <recommendedName>
        <fullName evidence="4">BTB domain-containing protein</fullName>
    </recommendedName>
</protein>
<dbReference type="eggNOG" id="ENOG502S8FX">
    <property type="taxonomic scope" value="Eukaryota"/>
</dbReference>
<evidence type="ECO:0000313" key="3">
    <source>
        <dbReference type="Proteomes" id="UP000002668"/>
    </source>
</evidence>
<dbReference type="HOGENOM" id="CLU_031555_3_0_1"/>
<proteinExistence type="predicted"/>
<gene>
    <name evidence="2" type="ORF">LEMA_P049180.1</name>
</gene>
<dbReference type="OMA" id="NDYLECA"/>
<dbReference type="Proteomes" id="UP000002668">
    <property type="component" value="Genome"/>
</dbReference>
<evidence type="ECO:0000256" key="1">
    <source>
        <dbReference type="SAM" id="MobiDB-lite"/>
    </source>
</evidence>
<accession>E5R4T9</accession>
<name>E5R4T9_LEPMJ</name>
<dbReference type="AlphaFoldDB" id="E5R4T9"/>
<dbReference type="STRING" id="985895.E5R4T9"/>